<sequence>MSHTLPPHRELPPEVRGRMRATVRAGIPPRRGRALVAGTAVIVLVAGVLVGAQFFRSSAPVPAGSAGVDDRCWAAIESAGKTGQVPPREEWRTTGSRALGDDVVTSYLAGGRPVFCETTATTVTVSDPAAEPAYAAGSRTGLLLYTGTGLAAGVADPSWPRIELSLPDGLGITVEPVTPETGVLTAFTATDPATTTLWAGMSVQGQQTRPGPRVELPPAPAPLVSVIDRPGDRTSPAGRALGECLAALPAPPTDADGYQPGSLLEHGPYRVVLGQRGAHDRVRDRSHRVVAAPRRVPRHVDPGPQAVGARAGREGAVRRPCAPVGHEHGRRLRHRGGRHGAGRERDVRGVAARRREAGVPRHGEAWVRVQDARGAALYNGSAVLR</sequence>
<accession>A0A076MZ58</accession>
<keyword evidence="2" id="KW-0472">Membrane</keyword>
<dbReference type="eggNOG" id="ENOG5030D24">
    <property type="taxonomic scope" value="Bacteria"/>
</dbReference>
<dbReference type="Proteomes" id="UP000062973">
    <property type="component" value="Chromosome"/>
</dbReference>
<protein>
    <submittedName>
        <fullName evidence="3">Uncharacterized protein</fullName>
    </submittedName>
</protein>
<evidence type="ECO:0000313" key="3">
    <source>
        <dbReference type="EMBL" id="AIJ22912.1"/>
    </source>
</evidence>
<gene>
    <name evidence="3" type="ORF">AMETH_2820</name>
</gene>
<keyword evidence="2" id="KW-0812">Transmembrane</keyword>
<feature type="region of interest" description="Disordered" evidence="1">
    <location>
        <begin position="297"/>
        <end position="347"/>
    </location>
</feature>
<dbReference type="STRING" id="1068978.AMETH_2820"/>
<dbReference type="OrthoDB" id="3557251at2"/>
<organism evidence="3 4">
    <name type="scientific">Amycolatopsis methanolica 239</name>
    <dbReference type="NCBI Taxonomy" id="1068978"/>
    <lineage>
        <taxon>Bacteria</taxon>
        <taxon>Bacillati</taxon>
        <taxon>Actinomycetota</taxon>
        <taxon>Actinomycetes</taxon>
        <taxon>Pseudonocardiales</taxon>
        <taxon>Pseudonocardiaceae</taxon>
        <taxon>Amycolatopsis</taxon>
        <taxon>Amycolatopsis methanolica group</taxon>
    </lineage>
</organism>
<dbReference type="HOGENOM" id="CLU_716964_0_0_11"/>
<dbReference type="RefSeq" id="WP_017987907.1">
    <property type="nucleotide sequence ID" value="NZ_AQUL01000002.1"/>
</dbReference>
<dbReference type="EMBL" id="CP009110">
    <property type="protein sequence ID" value="AIJ22912.1"/>
    <property type="molecule type" value="Genomic_DNA"/>
</dbReference>
<feature type="transmembrane region" description="Helical" evidence="2">
    <location>
        <begin position="34"/>
        <end position="55"/>
    </location>
</feature>
<dbReference type="PATRIC" id="fig|1068978.7.peg.3011"/>
<evidence type="ECO:0000256" key="1">
    <source>
        <dbReference type="SAM" id="MobiDB-lite"/>
    </source>
</evidence>
<dbReference type="AlphaFoldDB" id="A0A076MZ58"/>
<proteinExistence type="predicted"/>
<reference evidence="3 4" key="1">
    <citation type="submission" date="2014-07" db="EMBL/GenBank/DDBJ databases">
        <title>Whole Genome Sequence of the Amycolatopsis methanolica 239.</title>
        <authorList>
            <person name="Tang B."/>
        </authorList>
    </citation>
    <scope>NUCLEOTIDE SEQUENCE [LARGE SCALE GENOMIC DNA]</scope>
    <source>
        <strain evidence="3 4">239</strain>
    </source>
</reference>
<dbReference type="KEGG" id="amq:AMETH_2820"/>
<evidence type="ECO:0000313" key="4">
    <source>
        <dbReference type="Proteomes" id="UP000062973"/>
    </source>
</evidence>
<keyword evidence="4" id="KW-1185">Reference proteome</keyword>
<keyword evidence="2" id="KW-1133">Transmembrane helix</keyword>
<name>A0A076MZ58_AMYME</name>
<evidence type="ECO:0000256" key="2">
    <source>
        <dbReference type="SAM" id="Phobius"/>
    </source>
</evidence>
<feature type="compositionally biased region" description="Basic residues" evidence="1">
    <location>
        <begin position="328"/>
        <end position="340"/>
    </location>
</feature>